<comment type="caution">
    <text evidence="1">The sequence shown here is derived from an EMBL/GenBank/DDBJ whole genome shotgun (WGS) entry which is preliminary data.</text>
</comment>
<dbReference type="EMBL" id="JBHTFQ010000015">
    <property type="protein sequence ID" value="MFC7706192.1"/>
    <property type="molecule type" value="Genomic_DNA"/>
</dbReference>
<proteinExistence type="predicted"/>
<organism evidence="1 2">
    <name type="scientific">Plastorhodobacter daqingensis</name>
    <dbReference type="NCBI Taxonomy" id="1387281"/>
    <lineage>
        <taxon>Bacteria</taxon>
        <taxon>Pseudomonadati</taxon>
        <taxon>Pseudomonadota</taxon>
        <taxon>Alphaproteobacteria</taxon>
        <taxon>Rhodobacterales</taxon>
        <taxon>Paracoccaceae</taxon>
        <taxon>Plastorhodobacter</taxon>
    </lineage>
</organism>
<protein>
    <submittedName>
        <fullName evidence="1">Uncharacterized protein</fullName>
    </submittedName>
</protein>
<dbReference type="RefSeq" id="WP_377406736.1">
    <property type="nucleotide sequence ID" value="NZ_JBHTFQ010000015.1"/>
</dbReference>
<evidence type="ECO:0000313" key="2">
    <source>
        <dbReference type="Proteomes" id="UP001596516"/>
    </source>
</evidence>
<accession>A0ABW2USL0</accession>
<keyword evidence="2" id="KW-1185">Reference proteome</keyword>
<gene>
    <name evidence="1" type="ORF">ACFQXB_18585</name>
</gene>
<reference evidence="2" key="1">
    <citation type="journal article" date="2019" name="Int. J. Syst. Evol. Microbiol.">
        <title>The Global Catalogue of Microorganisms (GCM) 10K type strain sequencing project: providing services to taxonomists for standard genome sequencing and annotation.</title>
        <authorList>
            <consortium name="The Broad Institute Genomics Platform"/>
            <consortium name="The Broad Institute Genome Sequencing Center for Infectious Disease"/>
            <person name="Wu L."/>
            <person name="Ma J."/>
        </authorList>
    </citation>
    <scope>NUCLEOTIDE SEQUENCE [LARGE SCALE GENOMIC DNA]</scope>
    <source>
        <strain evidence="2">CGMCC 1.12750</strain>
    </source>
</reference>
<sequence length="139" mass="15502">MPNHVTNRLTVTGPATSIKAFRQAFLPASSETDEDGVEQSFIHFDFNRLTPMPEILRRTENGSSVATGLLVLGRPEIMKDGFGGGSLEAEVARYLTYAWVGKAGVTDYDSLNEPHRVCRRLQLLSRVKPHEQDDEQVFP</sequence>
<name>A0ABW2USL0_9RHOB</name>
<dbReference type="Proteomes" id="UP001596516">
    <property type="component" value="Unassembled WGS sequence"/>
</dbReference>
<evidence type="ECO:0000313" key="1">
    <source>
        <dbReference type="EMBL" id="MFC7706192.1"/>
    </source>
</evidence>